<dbReference type="Pfam" id="PF00153">
    <property type="entry name" value="Mito_carr"/>
    <property type="match status" value="3"/>
</dbReference>
<evidence type="ECO:0000256" key="3">
    <source>
        <dbReference type="ARBA" id="ARBA00022448"/>
    </source>
</evidence>
<evidence type="ECO:0000256" key="4">
    <source>
        <dbReference type="ARBA" id="ARBA00022692"/>
    </source>
</evidence>
<proteinExistence type="inferred from homology"/>
<dbReference type="InterPro" id="IPR050567">
    <property type="entry name" value="Mitochondrial_Carrier"/>
</dbReference>
<evidence type="ECO:0000256" key="6">
    <source>
        <dbReference type="ARBA" id="ARBA00022989"/>
    </source>
</evidence>
<comment type="subcellular location">
    <subcellularLocation>
        <location evidence="1">Mitochondrion membrane</location>
        <topology evidence="1">Multi-pass membrane protein</topology>
    </subcellularLocation>
</comment>
<evidence type="ECO:0000256" key="8">
    <source>
        <dbReference type="ARBA" id="ARBA00023136"/>
    </source>
</evidence>
<dbReference type="AlphaFoldDB" id="A0AAR5NYV4"/>
<keyword evidence="8 9" id="KW-0472">Membrane</keyword>
<evidence type="ECO:0008006" key="13">
    <source>
        <dbReference type="Google" id="ProtNLM"/>
    </source>
</evidence>
<dbReference type="PANTHER" id="PTHR45624">
    <property type="entry name" value="MITOCHONDRIAL BASIC AMINO ACIDS TRANSPORTER-RELATED"/>
    <property type="match status" value="1"/>
</dbReference>
<dbReference type="PROSITE" id="PS50920">
    <property type="entry name" value="SOLCAR"/>
    <property type="match status" value="3"/>
</dbReference>
<keyword evidence="6" id="KW-1133">Transmembrane helix</keyword>
<dbReference type="KEGG" id="dpa:109533280"/>
<keyword evidence="4 9" id="KW-0812">Transmembrane</keyword>
<dbReference type="GO" id="GO:0031966">
    <property type="term" value="C:mitochondrial membrane"/>
    <property type="evidence" value="ECO:0007669"/>
    <property type="project" value="UniProtKB-SubCell"/>
</dbReference>
<dbReference type="EnsemblMetazoa" id="XM_019898565.1">
    <property type="protein sequence ID" value="XP_019754124.1"/>
    <property type="gene ID" value="LOC109533280"/>
</dbReference>
<feature type="repeat" description="Solcar" evidence="9">
    <location>
        <begin position="229"/>
        <end position="312"/>
    </location>
</feature>
<keyword evidence="12" id="KW-1185">Reference proteome</keyword>
<dbReference type="SUPFAM" id="SSF103506">
    <property type="entry name" value="Mitochondrial carrier"/>
    <property type="match status" value="1"/>
</dbReference>
<feature type="repeat" description="Solcar" evidence="9">
    <location>
        <begin position="24"/>
        <end position="109"/>
    </location>
</feature>
<comment type="similarity">
    <text evidence="2 10">Belongs to the mitochondrial carrier (TC 2.A.29) family.</text>
</comment>
<dbReference type="GeneID" id="109533280"/>
<evidence type="ECO:0000313" key="12">
    <source>
        <dbReference type="Proteomes" id="UP000019118"/>
    </source>
</evidence>
<keyword evidence="7" id="KW-0496">Mitochondrion</keyword>
<keyword evidence="3 10" id="KW-0813">Transport</keyword>
<evidence type="ECO:0000313" key="11">
    <source>
        <dbReference type="EnsemblMetazoa" id="XP_019754124.1"/>
    </source>
</evidence>
<name>A0AAR5NYV4_DENPD</name>
<dbReference type="InterPro" id="IPR018108">
    <property type="entry name" value="MCP_transmembrane"/>
</dbReference>
<evidence type="ECO:0000256" key="5">
    <source>
        <dbReference type="ARBA" id="ARBA00022737"/>
    </source>
</evidence>
<dbReference type="GO" id="GO:0000064">
    <property type="term" value="F:L-ornithine transmembrane transporter activity"/>
    <property type="evidence" value="ECO:0007669"/>
    <property type="project" value="TreeGrafter"/>
</dbReference>
<organism evidence="11 12">
    <name type="scientific">Dendroctonus ponderosae</name>
    <name type="common">Mountain pine beetle</name>
    <dbReference type="NCBI Taxonomy" id="77166"/>
    <lineage>
        <taxon>Eukaryota</taxon>
        <taxon>Metazoa</taxon>
        <taxon>Ecdysozoa</taxon>
        <taxon>Arthropoda</taxon>
        <taxon>Hexapoda</taxon>
        <taxon>Insecta</taxon>
        <taxon>Pterygota</taxon>
        <taxon>Neoptera</taxon>
        <taxon>Endopterygota</taxon>
        <taxon>Coleoptera</taxon>
        <taxon>Polyphaga</taxon>
        <taxon>Cucujiformia</taxon>
        <taxon>Curculionidae</taxon>
        <taxon>Scolytinae</taxon>
        <taxon>Dendroctonus</taxon>
    </lineage>
</organism>
<reference evidence="12" key="1">
    <citation type="journal article" date="2013" name="Genome Biol.">
        <title>Draft genome of the mountain pine beetle, Dendroctonus ponderosae Hopkins, a major forest pest.</title>
        <authorList>
            <person name="Keeling C.I."/>
            <person name="Yuen M.M."/>
            <person name="Liao N.Y."/>
            <person name="Docking T.R."/>
            <person name="Chan S.K."/>
            <person name="Taylor G.A."/>
            <person name="Palmquist D.L."/>
            <person name="Jackman S.D."/>
            <person name="Nguyen A."/>
            <person name="Li M."/>
            <person name="Henderson H."/>
            <person name="Janes J.K."/>
            <person name="Zhao Y."/>
            <person name="Pandoh P."/>
            <person name="Moore R."/>
            <person name="Sperling F.A."/>
            <person name="Huber D.P."/>
            <person name="Birol I."/>
            <person name="Jones S.J."/>
            <person name="Bohlmann J."/>
        </authorList>
    </citation>
    <scope>NUCLEOTIDE SEQUENCE</scope>
</reference>
<dbReference type="EnsemblMetazoa" id="XM_019898566.1">
    <property type="protein sequence ID" value="XP_019754125.1"/>
    <property type="gene ID" value="LOC109533280"/>
</dbReference>
<dbReference type="Proteomes" id="UP000019118">
    <property type="component" value="Unassembled WGS sequence"/>
</dbReference>
<evidence type="ECO:0000256" key="9">
    <source>
        <dbReference type="PROSITE-ProRule" id="PRU00282"/>
    </source>
</evidence>
<feature type="repeat" description="Solcar" evidence="9">
    <location>
        <begin position="122"/>
        <end position="218"/>
    </location>
</feature>
<dbReference type="Gene3D" id="1.50.40.10">
    <property type="entry name" value="Mitochondrial carrier domain"/>
    <property type="match status" value="1"/>
</dbReference>
<accession>A0AAR5NYV4</accession>
<dbReference type="PANTHER" id="PTHR45624:SF12">
    <property type="entry name" value="MITOCHONDRIAL ORNITHINE TRANSPORTER 1"/>
    <property type="match status" value="1"/>
</dbReference>
<sequence>MALNNNTNIENIKSNNHPGRSHVKDGVIDFSAGCLGGIALVYVGQPLDTVKVKMQTSPLLYTNMVDCCRNTYLQDGIIKGLYAGTTPALVTNIMENSVLFLCYGFCQKVIVNITGVKSSEELSAFSNACAGFLASFFSSIAITPTELIKCKLQAMHEVKQSTASGVTKVKYIGPVALTQQICRTEGVKGLFRGLVPTLAREMPGYFFFFGGYEASRELLRAPNQKKEDLGLLKTMIAGAVGGGVFWTTTFPLDVAKSRIQVNNINDNVITTISKIAKNEGILALYQGLTPTLVRTIPATAALFATVEYSKKFFNVIS</sequence>
<keyword evidence="5" id="KW-0677">Repeat</keyword>
<dbReference type="GO" id="GO:1990575">
    <property type="term" value="P:mitochondrial L-ornithine transmembrane transport"/>
    <property type="evidence" value="ECO:0007669"/>
    <property type="project" value="TreeGrafter"/>
</dbReference>
<evidence type="ECO:0000256" key="1">
    <source>
        <dbReference type="ARBA" id="ARBA00004225"/>
    </source>
</evidence>
<evidence type="ECO:0000256" key="7">
    <source>
        <dbReference type="ARBA" id="ARBA00023128"/>
    </source>
</evidence>
<reference evidence="11" key="2">
    <citation type="submission" date="2024-08" db="UniProtKB">
        <authorList>
            <consortium name="EnsemblMetazoa"/>
        </authorList>
    </citation>
    <scope>IDENTIFICATION</scope>
</reference>
<protein>
    <recommendedName>
        <fullName evidence="13">Mitochondrial ornithine transporter 1</fullName>
    </recommendedName>
</protein>
<dbReference type="InterPro" id="IPR023395">
    <property type="entry name" value="MCP_dom_sf"/>
</dbReference>
<evidence type="ECO:0000256" key="10">
    <source>
        <dbReference type="RuleBase" id="RU000488"/>
    </source>
</evidence>
<evidence type="ECO:0000256" key="2">
    <source>
        <dbReference type="ARBA" id="ARBA00006375"/>
    </source>
</evidence>